<protein>
    <submittedName>
        <fullName evidence="1">Uncharacterized protein</fullName>
    </submittedName>
</protein>
<gene>
    <name evidence="1" type="ORF">L195_g053339</name>
</gene>
<evidence type="ECO:0000313" key="2">
    <source>
        <dbReference type="Proteomes" id="UP000236291"/>
    </source>
</evidence>
<sequence>MDHSLLKHILLDCLVRQNVFYCCVMPRQQAKWKKKDISFRIAILVYIRCWSYVKAYEDSTVLEHQVQRGRKTQVLVAWKAPPYGWCALNTDGAAKSGTQQVGCGG</sequence>
<organism evidence="1 2">
    <name type="scientific">Trifolium pratense</name>
    <name type="common">Red clover</name>
    <dbReference type="NCBI Taxonomy" id="57577"/>
    <lineage>
        <taxon>Eukaryota</taxon>
        <taxon>Viridiplantae</taxon>
        <taxon>Streptophyta</taxon>
        <taxon>Embryophyta</taxon>
        <taxon>Tracheophyta</taxon>
        <taxon>Spermatophyta</taxon>
        <taxon>Magnoliopsida</taxon>
        <taxon>eudicotyledons</taxon>
        <taxon>Gunneridae</taxon>
        <taxon>Pentapetalae</taxon>
        <taxon>rosids</taxon>
        <taxon>fabids</taxon>
        <taxon>Fabales</taxon>
        <taxon>Fabaceae</taxon>
        <taxon>Papilionoideae</taxon>
        <taxon>50 kb inversion clade</taxon>
        <taxon>NPAAA clade</taxon>
        <taxon>Hologalegina</taxon>
        <taxon>IRL clade</taxon>
        <taxon>Trifolieae</taxon>
        <taxon>Trifolium</taxon>
    </lineage>
</organism>
<dbReference type="Proteomes" id="UP000236291">
    <property type="component" value="Unassembled WGS sequence"/>
</dbReference>
<dbReference type="EMBL" id="ASHM01089491">
    <property type="protein sequence ID" value="PNX63104.1"/>
    <property type="molecule type" value="Genomic_DNA"/>
</dbReference>
<accession>A0A2K3KA03</accession>
<dbReference type="AlphaFoldDB" id="A0A2K3KA03"/>
<reference evidence="1 2" key="2">
    <citation type="journal article" date="2017" name="Front. Plant Sci.">
        <title>Gene Classification and Mining of Molecular Markers Useful in Red Clover (Trifolium pratense) Breeding.</title>
        <authorList>
            <person name="Istvanek J."/>
            <person name="Dluhosova J."/>
            <person name="Dluhos P."/>
            <person name="Patkova L."/>
            <person name="Nedelnik J."/>
            <person name="Repkova J."/>
        </authorList>
    </citation>
    <scope>NUCLEOTIDE SEQUENCE [LARGE SCALE GENOMIC DNA]</scope>
    <source>
        <strain evidence="2">cv. Tatra</strain>
        <tissue evidence="1">Young leaves</tissue>
    </source>
</reference>
<evidence type="ECO:0000313" key="1">
    <source>
        <dbReference type="EMBL" id="PNX63104.1"/>
    </source>
</evidence>
<proteinExistence type="predicted"/>
<name>A0A2K3KA03_TRIPR</name>
<comment type="caution">
    <text evidence="1">The sequence shown here is derived from an EMBL/GenBank/DDBJ whole genome shotgun (WGS) entry which is preliminary data.</text>
</comment>
<reference evidence="1 2" key="1">
    <citation type="journal article" date="2014" name="Am. J. Bot.">
        <title>Genome assembly and annotation for red clover (Trifolium pratense; Fabaceae).</title>
        <authorList>
            <person name="Istvanek J."/>
            <person name="Jaros M."/>
            <person name="Krenek A."/>
            <person name="Repkova J."/>
        </authorList>
    </citation>
    <scope>NUCLEOTIDE SEQUENCE [LARGE SCALE GENOMIC DNA]</scope>
    <source>
        <strain evidence="2">cv. Tatra</strain>
        <tissue evidence="1">Young leaves</tissue>
    </source>
</reference>